<organism evidence="2 3">
    <name type="scientific">Phytophthora fragariaefolia</name>
    <dbReference type="NCBI Taxonomy" id="1490495"/>
    <lineage>
        <taxon>Eukaryota</taxon>
        <taxon>Sar</taxon>
        <taxon>Stramenopiles</taxon>
        <taxon>Oomycota</taxon>
        <taxon>Peronosporomycetes</taxon>
        <taxon>Peronosporales</taxon>
        <taxon>Peronosporaceae</taxon>
        <taxon>Phytophthora</taxon>
    </lineage>
</organism>
<feature type="compositionally biased region" description="Basic and acidic residues" evidence="1">
    <location>
        <begin position="66"/>
        <end position="86"/>
    </location>
</feature>
<evidence type="ECO:0000256" key="1">
    <source>
        <dbReference type="SAM" id="MobiDB-lite"/>
    </source>
</evidence>
<dbReference type="Proteomes" id="UP001165121">
    <property type="component" value="Unassembled WGS sequence"/>
</dbReference>
<keyword evidence="3" id="KW-1185">Reference proteome</keyword>
<comment type="caution">
    <text evidence="2">The sequence shown here is derived from an EMBL/GenBank/DDBJ whole genome shotgun (WGS) entry which is preliminary data.</text>
</comment>
<accession>A0A9W6YME8</accession>
<feature type="region of interest" description="Disordered" evidence="1">
    <location>
        <begin position="1"/>
        <end position="138"/>
    </location>
</feature>
<feature type="compositionally biased region" description="Polar residues" evidence="1">
    <location>
        <begin position="25"/>
        <end position="36"/>
    </location>
</feature>
<gene>
    <name evidence="2" type="ORF">Pfra01_002839100</name>
</gene>
<feature type="compositionally biased region" description="Basic and acidic residues" evidence="1">
    <location>
        <begin position="100"/>
        <end position="136"/>
    </location>
</feature>
<proteinExistence type="predicted"/>
<protein>
    <submittedName>
        <fullName evidence="2">Unnamed protein product</fullName>
    </submittedName>
</protein>
<reference evidence="2" key="1">
    <citation type="submission" date="2023-04" db="EMBL/GenBank/DDBJ databases">
        <title>Phytophthora fragariaefolia NBRC 109709.</title>
        <authorList>
            <person name="Ichikawa N."/>
            <person name="Sato H."/>
            <person name="Tonouchi N."/>
        </authorList>
    </citation>
    <scope>NUCLEOTIDE SEQUENCE</scope>
    <source>
        <strain evidence="2">NBRC 109709</strain>
    </source>
</reference>
<evidence type="ECO:0000313" key="2">
    <source>
        <dbReference type="EMBL" id="GMF67588.1"/>
    </source>
</evidence>
<sequence>MAAHAVHHHRDTNDIGQNGAHAASESRTSSFLQSGDQAHRQHRQHHDDTPRGLAEGIGEEVVEQCASEHKVNTRDQQTRAHLRERTQPAAPLAHAPLSEVAERFDRVRGEQQHLGHGDGRVDIGKGHESHGDDSDGRAGACEVTRHAECTNAVDTAEEVEGRLGILEGEEGLFGHGGVDGA</sequence>
<dbReference type="AlphaFoldDB" id="A0A9W6YME8"/>
<feature type="compositionally biased region" description="Basic residues" evidence="1">
    <location>
        <begin position="1"/>
        <end position="10"/>
    </location>
</feature>
<name>A0A9W6YME8_9STRA</name>
<evidence type="ECO:0000313" key="3">
    <source>
        <dbReference type="Proteomes" id="UP001165121"/>
    </source>
</evidence>
<dbReference type="EMBL" id="BSXT01008846">
    <property type="protein sequence ID" value="GMF67588.1"/>
    <property type="molecule type" value="Genomic_DNA"/>
</dbReference>